<evidence type="ECO:0000256" key="6">
    <source>
        <dbReference type="ARBA" id="ARBA00034078"/>
    </source>
</evidence>
<dbReference type="PANTHER" id="PTHR23426">
    <property type="entry name" value="FERREDOXIN/ADRENODOXIN"/>
    <property type="match status" value="1"/>
</dbReference>
<organism evidence="8 9">
    <name type="scientific">Kordiimonas pumila</name>
    <dbReference type="NCBI Taxonomy" id="2161677"/>
    <lineage>
        <taxon>Bacteria</taxon>
        <taxon>Pseudomonadati</taxon>
        <taxon>Pseudomonadota</taxon>
        <taxon>Alphaproteobacteria</taxon>
        <taxon>Kordiimonadales</taxon>
        <taxon>Kordiimonadaceae</taxon>
        <taxon>Kordiimonas</taxon>
    </lineage>
</organism>
<keyword evidence="3" id="KW-0479">Metal-binding</keyword>
<dbReference type="PRINTS" id="PR00355">
    <property type="entry name" value="ADRENODOXIN"/>
</dbReference>
<dbReference type="InterPro" id="IPR001055">
    <property type="entry name" value="Adrenodoxin-like"/>
</dbReference>
<evidence type="ECO:0000256" key="3">
    <source>
        <dbReference type="ARBA" id="ARBA00022723"/>
    </source>
</evidence>
<reference evidence="9" key="1">
    <citation type="journal article" date="2019" name="Int. J. Syst. Evol. Microbiol.">
        <title>The Global Catalogue of Microorganisms (GCM) 10K type strain sequencing project: providing services to taxonomists for standard genome sequencing and annotation.</title>
        <authorList>
            <consortium name="The Broad Institute Genomics Platform"/>
            <consortium name="The Broad Institute Genome Sequencing Center for Infectious Disease"/>
            <person name="Wu L."/>
            <person name="Ma J."/>
        </authorList>
    </citation>
    <scope>NUCLEOTIDE SEQUENCE [LARGE SCALE GENOMIC DNA]</scope>
    <source>
        <strain evidence="9">KCTC 62164</strain>
    </source>
</reference>
<dbReference type="RefSeq" id="WP_194215014.1">
    <property type="nucleotide sequence ID" value="NZ_CP061205.1"/>
</dbReference>
<evidence type="ECO:0000256" key="2">
    <source>
        <dbReference type="ARBA" id="ARBA00022714"/>
    </source>
</evidence>
<dbReference type="InterPro" id="IPR001041">
    <property type="entry name" value="2Fe-2S_ferredoxin-type"/>
</dbReference>
<evidence type="ECO:0000256" key="4">
    <source>
        <dbReference type="ARBA" id="ARBA00023004"/>
    </source>
</evidence>
<proteinExistence type="inferred from homology"/>
<evidence type="ECO:0000256" key="5">
    <source>
        <dbReference type="ARBA" id="ARBA00023014"/>
    </source>
</evidence>
<keyword evidence="2" id="KW-0001">2Fe-2S</keyword>
<keyword evidence="5" id="KW-0411">Iron-sulfur</keyword>
<evidence type="ECO:0000259" key="7">
    <source>
        <dbReference type="PROSITE" id="PS51085"/>
    </source>
</evidence>
<dbReference type="Gene3D" id="3.10.20.30">
    <property type="match status" value="1"/>
</dbReference>
<gene>
    <name evidence="8" type="ORF">ACFOKA_15050</name>
</gene>
<evidence type="ECO:0000256" key="1">
    <source>
        <dbReference type="ARBA" id="ARBA00010914"/>
    </source>
</evidence>
<evidence type="ECO:0000313" key="9">
    <source>
        <dbReference type="Proteomes" id="UP001595444"/>
    </source>
</evidence>
<dbReference type="InterPro" id="IPR012675">
    <property type="entry name" value="Beta-grasp_dom_sf"/>
</dbReference>
<keyword evidence="9" id="KW-1185">Reference proteome</keyword>
<dbReference type="PANTHER" id="PTHR23426:SF65">
    <property type="entry name" value="FERREDOXIN-2, MITOCHONDRIAL"/>
    <property type="match status" value="1"/>
</dbReference>
<dbReference type="CDD" id="cd00207">
    <property type="entry name" value="fer2"/>
    <property type="match status" value="1"/>
</dbReference>
<dbReference type="PROSITE" id="PS51085">
    <property type="entry name" value="2FE2S_FER_2"/>
    <property type="match status" value="1"/>
</dbReference>
<dbReference type="Proteomes" id="UP001595444">
    <property type="component" value="Unassembled WGS sequence"/>
</dbReference>
<protein>
    <submittedName>
        <fullName evidence="8">2Fe-2S iron-sulfur cluster-binding protein</fullName>
    </submittedName>
</protein>
<comment type="cofactor">
    <cofactor evidence="6">
        <name>[2Fe-2S] cluster</name>
        <dbReference type="ChEBI" id="CHEBI:190135"/>
    </cofactor>
</comment>
<dbReference type="InterPro" id="IPR036010">
    <property type="entry name" value="2Fe-2S_ferredoxin-like_sf"/>
</dbReference>
<dbReference type="EMBL" id="JBHRSL010000013">
    <property type="protein sequence ID" value="MFC3053227.1"/>
    <property type="molecule type" value="Genomic_DNA"/>
</dbReference>
<dbReference type="SUPFAM" id="SSF54292">
    <property type="entry name" value="2Fe-2S ferredoxin-like"/>
    <property type="match status" value="1"/>
</dbReference>
<feature type="domain" description="2Fe-2S ferredoxin-type" evidence="7">
    <location>
        <begin position="9"/>
        <end position="111"/>
    </location>
</feature>
<sequence>MISNITNAISLNIVESDIEKTVLGEKDESLLEALQRANVPVAAICGGQMSCGTCHVLLQPYNTKEEFKSPDAEEEMLLEDSCYYMQGQSRLACQIKVDKQLSKYKIVIVQE</sequence>
<comment type="caution">
    <text evidence="8">The sequence shown here is derived from an EMBL/GenBank/DDBJ whole genome shotgun (WGS) entry which is preliminary data.</text>
</comment>
<name>A0ABV7D8A6_9PROT</name>
<comment type="similarity">
    <text evidence="1">Belongs to the adrenodoxin/putidaredoxin family.</text>
</comment>
<keyword evidence="4" id="KW-0408">Iron</keyword>
<dbReference type="Pfam" id="PF00111">
    <property type="entry name" value="Fer2"/>
    <property type="match status" value="1"/>
</dbReference>
<evidence type="ECO:0000313" key="8">
    <source>
        <dbReference type="EMBL" id="MFC3053227.1"/>
    </source>
</evidence>
<accession>A0ABV7D8A6</accession>